<organism evidence="1 2">
    <name type="scientific">Brenthis ino</name>
    <name type="common">lesser marbled fritillary</name>
    <dbReference type="NCBI Taxonomy" id="405034"/>
    <lineage>
        <taxon>Eukaryota</taxon>
        <taxon>Metazoa</taxon>
        <taxon>Ecdysozoa</taxon>
        <taxon>Arthropoda</taxon>
        <taxon>Hexapoda</taxon>
        <taxon>Insecta</taxon>
        <taxon>Pterygota</taxon>
        <taxon>Neoptera</taxon>
        <taxon>Endopterygota</taxon>
        <taxon>Lepidoptera</taxon>
        <taxon>Glossata</taxon>
        <taxon>Ditrysia</taxon>
        <taxon>Papilionoidea</taxon>
        <taxon>Nymphalidae</taxon>
        <taxon>Heliconiinae</taxon>
        <taxon>Argynnini</taxon>
        <taxon>Brenthis</taxon>
    </lineage>
</organism>
<gene>
    <name evidence="1" type="ORF">BINO364_LOCUS3223</name>
</gene>
<feature type="non-terminal residue" evidence="1">
    <location>
        <position position="310"/>
    </location>
</feature>
<dbReference type="AlphaFoldDB" id="A0A8J9V5N8"/>
<reference evidence="1" key="1">
    <citation type="submission" date="2021-12" db="EMBL/GenBank/DDBJ databases">
        <authorList>
            <person name="Martin H S."/>
        </authorList>
    </citation>
    <scope>NUCLEOTIDE SEQUENCE</scope>
</reference>
<dbReference type="EMBL" id="OV170231">
    <property type="protein sequence ID" value="CAH0716458.1"/>
    <property type="molecule type" value="Genomic_DNA"/>
</dbReference>
<dbReference type="OrthoDB" id="7483881at2759"/>
<keyword evidence="2" id="KW-1185">Reference proteome</keyword>
<name>A0A8J9V5N8_9NEOP</name>
<protein>
    <submittedName>
        <fullName evidence="1">Uncharacterized protein</fullName>
    </submittedName>
</protein>
<proteinExistence type="predicted"/>
<evidence type="ECO:0000313" key="1">
    <source>
        <dbReference type="EMBL" id="CAH0716458.1"/>
    </source>
</evidence>
<dbReference type="Proteomes" id="UP000838878">
    <property type="component" value="Chromosome 11"/>
</dbReference>
<accession>A0A8J9V5N8</accession>
<evidence type="ECO:0000313" key="2">
    <source>
        <dbReference type="Proteomes" id="UP000838878"/>
    </source>
</evidence>
<sequence length="310" mass="36114">MYYLEASIAGVTYMDNFDFAQRYRDVNECNPFYWHPLHLPEECKQMFEKLIRSKLESLTPYTIVKEIQNPAEFVYSPYRLNTPVYRNEFIEPFDKKQTLSPFEILFELLRSDFILILIWSTAKLCSGSSTGISYMDPLNHKLSYKYNSNLEDPCNPLYWYPKNIPEYCQFRINIAPNRHEHPVTSIPLPEPPRPSLPQLLPPVLPIAPPLIMPPPPPLLPIISMLPSAPLLPEFNIRPKSPYNIMLPQSQAGMVPGLPGIVSRDGGINIMPFSDAYADMLEKHKNKMIRKKLRKIVNKYDYYKNSRNYWN</sequence>